<accession>I2Q467</accession>
<dbReference type="EMBL" id="JH600068">
    <property type="protein sequence ID" value="EIG54573.1"/>
    <property type="molecule type" value="Genomic_DNA"/>
</dbReference>
<name>I2Q467_9BACT</name>
<dbReference type="SUPFAM" id="SSF69118">
    <property type="entry name" value="AhpD-like"/>
    <property type="match status" value="1"/>
</dbReference>
<protein>
    <recommendedName>
        <fullName evidence="1">Carboxymuconolactone decarboxylase-like domain-containing protein</fullName>
    </recommendedName>
</protein>
<dbReference type="eggNOG" id="COG2128">
    <property type="taxonomic scope" value="Bacteria"/>
</dbReference>
<dbReference type="HOGENOM" id="CLU_082760_3_2_7"/>
<dbReference type="Pfam" id="PF02627">
    <property type="entry name" value="CMD"/>
    <property type="match status" value="1"/>
</dbReference>
<dbReference type="STRING" id="596152.DesU5LDRAFT_2930"/>
<dbReference type="PANTHER" id="PTHR34846">
    <property type="entry name" value="4-CARBOXYMUCONOLACTONE DECARBOXYLASE FAMILY PROTEIN (AFU_ORTHOLOGUE AFUA_6G11590)"/>
    <property type="match status" value="1"/>
</dbReference>
<dbReference type="GO" id="GO:0051920">
    <property type="term" value="F:peroxiredoxin activity"/>
    <property type="evidence" value="ECO:0007669"/>
    <property type="project" value="InterPro"/>
</dbReference>
<gene>
    <name evidence="2" type="ORF">DesU5LDRAFT_2930</name>
</gene>
<dbReference type="InterPro" id="IPR029032">
    <property type="entry name" value="AhpD-like"/>
</dbReference>
<feature type="domain" description="Carboxymuconolactone decarboxylase-like" evidence="1">
    <location>
        <begin position="55"/>
        <end position="124"/>
    </location>
</feature>
<dbReference type="AlphaFoldDB" id="I2Q467"/>
<reference evidence="2" key="1">
    <citation type="submission" date="2011-11" db="EMBL/GenBank/DDBJ databases">
        <title>Improved High-Quality Draft sequence of Desulfovibrio sp. U5L.</title>
        <authorList>
            <consortium name="US DOE Joint Genome Institute"/>
            <person name="Lucas S."/>
            <person name="Han J."/>
            <person name="Lapidus A."/>
            <person name="Cheng J.-F."/>
            <person name="Goodwin L."/>
            <person name="Pitluck S."/>
            <person name="Peters L."/>
            <person name="Ovchinnikova G."/>
            <person name="Held B."/>
            <person name="Detter J.C."/>
            <person name="Han C."/>
            <person name="Tapia R."/>
            <person name="Land M."/>
            <person name="Hauser L."/>
            <person name="Kyrpides N."/>
            <person name="Ivanova N."/>
            <person name="Pagani I."/>
            <person name="Gabster J."/>
            <person name="Walker C."/>
            <person name="Stolyar S."/>
            <person name="Stahl D."/>
            <person name="Arkin A."/>
            <person name="Dehal P."/>
            <person name="Hazen T."/>
            <person name="Woyke T."/>
        </authorList>
    </citation>
    <scope>NUCLEOTIDE SEQUENCE [LARGE SCALE GENOMIC DNA]</scope>
    <source>
        <strain evidence="2">U5L</strain>
    </source>
</reference>
<evidence type="ECO:0000313" key="2">
    <source>
        <dbReference type="EMBL" id="EIG54573.1"/>
    </source>
</evidence>
<sequence length="181" mass="19569">MATLPMPDPDNLPPDAHALYDRLAAKRGHIDGMYRTLLNHPALTAQVSGLGTFFRFGESVLPADLRELVILWTARRLGAAYEWTKHEPEARQTGLGEAAIEAIRRGERPGTLSRLEKAALAAADAALAPASLDPAHQTILEEALGRQGLLEIVVLAGFYRMIAGVIFAFDVPLPEGTPPPF</sequence>
<dbReference type="OrthoDB" id="9129225at2"/>
<evidence type="ECO:0000259" key="1">
    <source>
        <dbReference type="Pfam" id="PF02627"/>
    </source>
</evidence>
<dbReference type="Gene3D" id="1.20.1290.10">
    <property type="entry name" value="AhpD-like"/>
    <property type="match status" value="1"/>
</dbReference>
<dbReference type="InterPro" id="IPR003779">
    <property type="entry name" value="CMD-like"/>
</dbReference>
<dbReference type="PANTHER" id="PTHR34846:SF11">
    <property type="entry name" value="4-CARBOXYMUCONOLACTONE DECARBOXYLASE FAMILY PROTEIN (AFU_ORTHOLOGUE AFUA_6G11590)"/>
    <property type="match status" value="1"/>
</dbReference>
<organism evidence="2">
    <name type="scientific">Desulfovibrio sp. U5L</name>
    <dbReference type="NCBI Taxonomy" id="596152"/>
    <lineage>
        <taxon>Bacteria</taxon>
        <taxon>Pseudomonadati</taxon>
        <taxon>Thermodesulfobacteriota</taxon>
        <taxon>Desulfovibrionia</taxon>
        <taxon>Desulfovibrionales</taxon>
        <taxon>Desulfovibrionaceae</taxon>
        <taxon>Desulfovibrio</taxon>
    </lineage>
</organism>
<proteinExistence type="predicted"/>